<dbReference type="AlphaFoldDB" id="W9Y056"/>
<evidence type="ECO:0000256" key="1">
    <source>
        <dbReference type="SAM" id="MobiDB-lite"/>
    </source>
</evidence>
<dbReference type="Proteomes" id="UP000019478">
    <property type="component" value="Unassembled WGS sequence"/>
</dbReference>
<gene>
    <name evidence="2" type="ORF">A1O3_06444</name>
</gene>
<proteinExistence type="predicted"/>
<sequence>MANPLRYPVWIAAKGRCLLGNIGMIRPPRTFFVPLAFAKKIRATALPVDRYQAESRPAEGDPDIDCGAPFCSAASHTMAKPLTYPFWMFVRVWTLFGSDQARALSPADGPIAHVNGLVPKHLTAPVSSAKSEARSVRRSSHSGSSGERKEDASAATLGHAAAQHIPISTSLSEHGPDASAPDLPPGLSPPEFNNSEKVGGYAPIQRGPSNSSAPHGHLIPFTLIYRAAMLPMKALGWPVSPNPLVPRMGAFSLEHECGNADVDGGETLVDGKNAHESLGLGSALMRIWEGARDSMV</sequence>
<dbReference type="RefSeq" id="XP_007734754.1">
    <property type="nucleotide sequence ID" value="XM_007736564.1"/>
</dbReference>
<dbReference type="OrthoDB" id="4161572at2759"/>
<reference evidence="2 3" key="1">
    <citation type="submission" date="2013-03" db="EMBL/GenBank/DDBJ databases">
        <title>The Genome Sequence of Capronia epimyces CBS 606.96.</title>
        <authorList>
            <consortium name="The Broad Institute Genomics Platform"/>
            <person name="Cuomo C."/>
            <person name="de Hoog S."/>
            <person name="Gorbushina A."/>
            <person name="Walker B."/>
            <person name="Young S.K."/>
            <person name="Zeng Q."/>
            <person name="Gargeya S."/>
            <person name="Fitzgerald M."/>
            <person name="Haas B."/>
            <person name="Abouelleil A."/>
            <person name="Allen A.W."/>
            <person name="Alvarado L."/>
            <person name="Arachchi H.M."/>
            <person name="Berlin A.M."/>
            <person name="Chapman S.B."/>
            <person name="Gainer-Dewar J."/>
            <person name="Goldberg J."/>
            <person name="Griggs A."/>
            <person name="Gujja S."/>
            <person name="Hansen M."/>
            <person name="Howarth C."/>
            <person name="Imamovic A."/>
            <person name="Ireland A."/>
            <person name="Larimer J."/>
            <person name="McCowan C."/>
            <person name="Murphy C."/>
            <person name="Pearson M."/>
            <person name="Poon T.W."/>
            <person name="Priest M."/>
            <person name="Roberts A."/>
            <person name="Saif S."/>
            <person name="Shea T."/>
            <person name="Sisk P."/>
            <person name="Sykes S."/>
            <person name="Wortman J."/>
            <person name="Nusbaum C."/>
            <person name="Birren B."/>
        </authorList>
    </citation>
    <scope>NUCLEOTIDE SEQUENCE [LARGE SCALE GENOMIC DNA]</scope>
    <source>
        <strain evidence="2 3">CBS 606.96</strain>
    </source>
</reference>
<keyword evidence="3" id="KW-1185">Reference proteome</keyword>
<dbReference type="EMBL" id="AMGY01000005">
    <property type="protein sequence ID" value="EXJ82631.1"/>
    <property type="molecule type" value="Genomic_DNA"/>
</dbReference>
<evidence type="ECO:0000313" key="3">
    <source>
        <dbReference type="Proteomes" id="UP000019478"/>
    </source>
</evidence>
<feature type="region of interest" description="Disordered" evidence="1">
    <location>
        <begin position="123"/>
        <end position="213"/>
    </location>
</feature>
<dbReference type="GeneID" id="19170554"/>
<name>W9Y056_9EURO</name>
<accession>W9Y056</accession>
<comment type="caution">
    <text evidence="2">The sequence shown here is derived from an EMBL/GenBank/DDBJ whole genome shotgun (WGS) entry which is preliminary data.</text>
</comment>
<protein>
    <submittedName>
        <fullName evidence="2">Uncharacterized protein</fullName>
    </submittedName>
</protein>
<organism evidence="2 3">
    <name type="scientific">Capronia epimyces CBS 606.96</name>
    <dbReference type="NCBI Taxonomy" id="1182542"/>
    <lineage>
        <taxon>Eukaryota</taxon>
        <taxon>Fungi</taxon>
        <taxon>Dikarya</taxon>
        <taxon>Ascomycota</taxon>
        <taxon>Pezizomycotina</taxon>
        <taxon>Eurotiomycetes</taxon>
        <taxon>Chaetothyriomycetidae</taxon>
        <taxon>Chaetothyriales</taxon>
        <taxon>Herpotrichiellaceae</taxon>
        <taxon>Capronia</taxon>
    </lineage>
</organism>
<dbReference type="HOGENOM" id="CLU_940077_0_0_1"/>
<evidence type="ECO:0000313" key="2">
    <source>
        <dbReference type="EMBL" id="EXJ82631.1"/>
    </source>
</evidence>